<feature type="region of interest" description="Disordered" evidence="2">
    <location>
        <begin position="684"/>
        <end position="704"/>
    </location>
</feature>
<feature type="region of interest" description="Disordered" evidence="2">
    <location>
        <begin position="1"/>
        <end position="37"/>
    </location>
</feature>
<name>A0A2Z7CRI5_9LAMI</name>
<feature type="compositionally biased region" description="Basic residues" evidence="2">
    <location>
        <begin position="323"/>
        <end position="340"/>
    </location>
</feature>
<evidence type="ECO:0000313" key="3">
    <source>
        <dbReference type="EMBL" id="KZV47436.1"/>
    </source>
</evidence>
<evidence type="ECO:0000256" key="1">
    <source>
        <dbReference type="SAM" id="Coils"/>
    </source>
</evidence>
<keyword evidence="4" id="KW-1185">Reference proteome</keyword>
<dbReference type="PANTHER" id="PTHR31099">
    <property type="entry name" value="OS06G0165300 PROTEIN"/>
    <property type="match status" value="1"/>
</dbReference>
<dbReference type="Proteomes" id="UP000250235">
    <property type="component" value="Unassembled WGS sequence"/>
</dbReference>
<evidence type="ECO:0000256" key="2">
    <source>
        <dbReference type="SAM" id="MobiDB-lite"/>
    </source>
</evidence>
<dbReference type="EMBL" id="KQ995285">
    <property type="protein sequence ID" value="KZV47436.1"/>
    <property type="molecule type" value="Genomic_DNA"/>
</dbReference>
<organism evidence="3 4">
    <name type="scientific">Dorcoceras hygrometricum</name>
    <dbReference type="NCBI Taxonomy" id="472368"/>
    <lineage>
        <taxon>Eukaryota</taxon>
        <taxon>Viridiplantae</taxon>
        <taxon>Streptophyta</taxon>
        <taxon>Embryophyta</taxon>
        <taxon>Tracheophyta</taxon>
        <taxon>Spermatophyta</taxon>
        <taxon>Magnoliopsida</taxon>
        <taxon>eudicotyledons</taxon>
        <taxon>Gunneridae</taxon>
        <taxon>Pentapetalae</taxon>
        <taxon>asterids</taxon>
        <taxon>lamiids</taxon>
        <taxon>Lamiales</taxon>
        <taxon>Gesneriaceae</taxon>
        <taxon>Didymocarpoideae</taxon>
        <taxon>Trichosporeae</taxon>
        <taxon>Loxocarpinae</taxon>
        <taxon>Dorcoceras</taxon>
    </lineage>
</organism>
<feature type="region of interest" description="Disordered" evidence="2">
    <location>
        <begin position="294"/>
        <end position="375"/>
    </location>
</feature>
<feature type="coiled-coil region" evidence="1">
    <location>
        <begin position="581"/>
        <end position="622"/>
    </location>
</feature>
<feature type="coiled-coil region" evidence="1">
    <location>
        <begin position="481"/>
        <end position="543"/>
    </location>
</feature>
<proteinExistence type="predicted"/>
<dbReference type="PANTHER" id="PTHR31099:SF28">
    <property type="entry name" value="F5J5.12"/>
    <property type="match status" value="1"/>
</dbReference>
<evidence type="ECO:0000313" key="4">
    <source>
        <dbReference type="Proteomes" id="UP000250235"/>
    </source>
</evidence>
<dbReference type="AlphaFoldDB" id="A0A2Z7CRI5"/>
<sequence>MSSPDSNLVNMLAESIDRSSPPEASNREEETPNPIETHRARILRIDQDEARLATQGCTWYEIKASTLRQSDLSSFRDKAGLNDLYEVANPHVCDRAYRPPPSFHTFYINQIDQGLRFPIPKFISSLCSHLGVTPSQLTPNSFSSLLSLAILLKFYGVPLSTYTLMQIITVKRLGPGKFYLSNKKQFGFIGGNPSSHKGCMSRYFFFKRISSRENPWDCDMSWRDDACTLPPPTPEQKPNLTKFLEAIGDKFYNAQQLIEEDLLCFFHFSGRKVRLVGDLADGMDKAAMLEALKERKSKTKSGRASSSGAQNKEETSSGAPSKEKRKSSPKKKERRRKRRHEERGTGSTQESIPEVMITEPGDTTNKVPEQKSTEEPYTLLDASKISFVSKPLGSASLDFIRHLVPDQDFDQLKRTPDLEVFETSGLHFMQSLAWFGEAASRFSKARAEVIKTKRSYDGVLGRHEALLKQLEEIQTKESVEKESLSVELESARAEAQTYKAQAQSLETQVQSLKIQVQSLDTRAQCAEEESKLLLAEVEKLQEERANSWALEKENFLKSKDFDSLCLKKAVMYFDKGFEGCLASLETQVQSLKIQVQSLDTRAQCAEEESKLLLAEVEKLQEERANSWALEKENFLKSKDFDSLCLKKAVMYFDKGFEGCLAQFWANGFSEKEYPAPFLDVEQALADMPEDQEEGSSGPGETPPA</sequence>
<accession>A0A2Z7CRI5</accession>
<gene>
    <name evidence="3" type="ORF">F511_22512</name>
</gene>
<feature type="compositionally biased region" description="Basic and acidic residues" evidence="2">
    <location>
        <begin position="25"/>
        <end position="37"/>
    </location>
</feature>
<keyword evidence="1" id="KW-0175">Coiled coil</keyword>
<reference evidence="3 4" key="1">
    <citation type="journal article" date="2015" name="Proc. Natl. Acad. Sci. U.S.A.">
        <title>The resurrection genome of Boea hygrometrica: A blueprint for survival of dehydration.</title>
        <authorList>
            <person name="Xiao L."/>
            <person name="Yang G."/>
            <person name="Zhang L."/>
            <person name="Yang X."/>
            <person name="Zhao S."/>
            <person name="Ji Z."/>
            <person name="Zhou Q."/>
            <person name="Hu M."/>
            <person name="Wang Y."/>
            <person name="Chen M."/>
            <person name="Xu Y."/>
            <person name="Jin H."/>
            <person name="Xiao X."/>
            <person name="Hu G."/>
            <person name="Bao F."/>
            <person name="Hu Y."/>
            <person name="Wan P."/>
            <person name="Li L."/>
            <person name="Deng X."/>
            <person name="Kuang T."/>
            <person name="Xiang C."/>
            <person name="Zhu J.K."/>
            <person name="Oliver M.J."/>
            <person name="He Y."/>
        </authorList>
    </citation>
    <scope>NUCLEOTIDE SEQUENCE [LARGE SCALE GENOMIC DNA]</scope>
    <source>
        <strain evidence="4">cv. XS01</strain>
    </source>
</reference>
<protein>
    <submittedName>
        <fullName evidence="3">Uncharacterized protein</fullName>
    </submittedName>
</protein>